<keyword evidence="3" id="KW-1185">Reference proteome</keyword>
<gene>
    <name evidence="2" type="ORF">Arub01_14640</name>
</gene>
<dbReference type="AlphaFoldDB" id="A0A9W6PRM1"/>
<accession>A0A9W6PRM1</accession>
<evidence type="ECO:0000256" key="1">
    <source>
        <dbReference type="SAM" id="MobiDB-lite"/>
    </source>
</evidence>
<name>A0A9W6PRM1_9ACTN</name>
<proteinExistence type="predicted"/>
<feature type="region of interest" description="Disordered" evidence="1">
    <location>
        <begin position="81"/>
        <end position="121"/>
    </location>
</feature>
<protein>
    <submittedName>
        <fullName evidence="2">Uncharacterized protein</fullName>
    </submittedName>
</protein>
<evidence type="ECO:0000313" key="2">
    <source>
        <dbReference type="EMBL" id="GLW63220.1"/>
    </source>
</evidence>
<sequence>MRASRPHTSARSGRPTRADVRALIAARQRAGVAPARRDVARPGGGPGRPFARSGLTGAVGGTAVAAVGRGLAAESGAVPRRGLLAAGTPPEPERRPRGLLRRRLGRDLPPGAPVASGRRAARRRLTGRGLRLPGSAGTVLAPPGLAVVRAARALGARRLPVVARRPLPRSGPAVARAGAPLAGTQRAGT</sequence>
<feature type="compositionally biased region" description="Low complexity" evidence="1">
    <location>
        <begin position="107"/>
        <end position="118"/>
    </location>
</feature>
<dbReference type="Proteomes" id="UP001165124">
    <property type="component" value="Unassembled WGS sequence"/>
</dbReference>
<dbReference type="EMBL" id="BSRZ01000002">
    <property type="protein sequence ID" value="GLW63220.1"/>
    <property type="molecule type" value="Genomic_DNA"/>
</dbReference>
<evidence type="ECO:0000313" key="3">
    <source>
        <dbReference type="Proteomes" id="UP001165124"/>
    </source>
</evidence>
<organism evidence="2 3">
    <name type="scientific">Actinomadura rubrobrunea</name>
    <dbReference type="NCBI Taxonomy" id="115335"/>
    <lineage>
        <taxon>Bacteria</taxon>
        <taxon>Bacillati</taxon>
        <taxon>Actinomycetota</taxon>
        <taxon>Actinomycetes</taxon>
        <taxon>Streptosporangiales</taxon>
        <taxon>Thermomonosporaceae</taxon>
        <taxon>Actinomadura</taxon>
    </lineage>
</organism>
<feature type="region of interest" description="Disordered" evidence="1">
    <location>
        <begin position="27"/>
        <end position="56"/>
    </location>
</feature>
<feature type="region of interest" description="Disordered" evidence="1">
    <location>
        <begin position="168"/>
        <end position="189"/>
    </location>
</feature>
<comment type="caution">
    <text evidence="2">The sequence shown here is derived from an EMBL/GenBank/DDBJ whole genome shotgun (WGS) entry which is preliminary data.</text>
</comment>
<reference evidence="2" key="1">
    <citation type="submission" date="2023-02" db="EMBL/GenBank/DDBJ databases">
        <title>Actinomadura rubrobrunea NBRC 14622.</title>
        <authorList>
            <person name="Ichikawa N."/>
            <person name="Sato H."/>
            <person name="Tonouchi N."/>
        </authorList>
    </citation>
    <scope>NUCLEOTIDE SEQUENCE</scope>
    <source>
        <strain evidence="2">NBRC 14622</strain>
    </source>
</reference>